<organism evidence="4 5">
    <name type="scientific">Streptomyces polygonati</name>
    <dbReference type="NCBI Taxonomy" id="1617087"/>
    <lineage>
        <taxon>Bacteria</taxon>
        <taxon>Bacillati</taxon>
        <taxon>Actinomycetota</taxon>
        <taxon>Actinomycetes</taxon>
        <taxon>Kitasatosporales</taxon>
        <taxon>Streptomycetaceae</taxon>
        <taxon>Streptomyces</taxon>
    </lineage>
</organism>
<evidence type="ECO:0000313" key="4">
    <source>
        <dbReference type="EMBL" id="MFC4031792.1"/>
    </source>
</evidence>
<feature type="region of interest" description="Disordered" evidence="1">
    <location>
        <begin position="315"/>
        <end position="335"/>
    </location>
</feature>
<accession>A0ABV8HI96</accession>
<dbReference type="Proteomes" id="UP001595765">
    <property type="component" value="Unassembled WGS sequence"/>
</dbReference>
<protein>
    <submittedName>
        <fullName evidence="4">DUF4129 domain-containing protein</fullName>
    </submittedName>
</protein>
<dbReference type="InterPro" id="IPR025403">
    <property type="entry name" value="TgpA-like_C"/>
</dbReference>
<feature type="transmembrane region" description="Helical" evidence="2">
    <location>
        <begin position="163"/>
        <end position="190"/>
    </location>
</feature>
<dbReference type="EMBL" id="JBHSBB010000008">
    <property type="protein sequence ID" value="MFC4031792.1"/>
    <property type="molecule type" value="Genomic_DNA"/>
</dbReference>
<dbReference type="Pfam" id="PF13559">
    <property type="entry name" value="DUF4129"/>
    <property type="match status" value="1"/>
</dbReference>
<reference evidence="5" key="1">
    <citation type="journal article" date="2019" name="Int. J. Syst. Evol. Microbiol.">
        <title>The Global Catalogue of Microorganisms (GCM) 10K type strain sequencing project: providing services to taxonomists for standard genome sequencing and annotation.</title>
        <authorList>
            <consortium name="The Broad Institute Genomics Platform"/>
            <consortium name="The Broad Institute Genome Sequencing Center for Infectious Disease"/>
            <person name="Wu L."/>
            <person name="Ma J."/>
        </authorList>
    </citation>
    <scope>NUCLEOTIDE SEQUENCE [LARGE SCALE GENOMIC DNA]</scope>
    <source>
        <strain evidence="5">CGMCC 4.7237</strain>
    </source>
</reference>
<gene>
    <name evidence="4" type="ORF">ACFO3J_09905</name>
</gene>
<sequence length="335" mass="34446">MTKGGLVGREPVSRGGAGGVGLGQAALAVVVVAGAALGALLLRPGGGYGKGTGPLGGSTGVVVLLSLVWAVGGFWLGARYRSRARSDLVLGPVESRLAETVRYAFFVLPIAVPVLALSLHRSRAGSGAAPNPEPPGKPRISLGEPTPPHFTRPRTSSRGKMDLGLLLHILIGIGIALFVVLVVVAAVLLWRLLGPSSEPPPVGTYSVIDDEQRRLAEAVDSGRRALLDGDDARAAVIACYAAMERSLAASGVARKASDSPHDLLARVTGSGLLTGTSASALTELFREARYSTHPMDAGHRDRAAAALTDIAARLEAHRPDGGRPDADRATAEASP</sequence>
<keyword evidence="2" id="KW-1133">Transmembrane helix</keyword>
<keyword evidence="2" id="KW-0812">Transmembrane</keyword>
<feature type="transmembrane region" description="Helical" evidence="2">
    <location>
        <begin position="54"/>
        <end position="80"/>
    </location>
</feature>
<comment type="caution">
    <text evidence="4">The sequence shown here is derived from an EMBL/GenBank/DDBJ whole genome shotgun (WGS) entry which is preliminary data.</text>
</comment>
<proteinExistence type="predicted"/>
<feature type="domain" description="Protein-glutamine gamma-glutamyltransferase-like C-terminal" evidence="3">
    <location>
        <begin position="239"/>
        <end position="307"/>
    </location>
</feature>
<dbReference type="RefSeq" id="WP_386428169.1">
    <property type="nucleotide sequence ID" value="NZ_JBHSBB010000008.1"/>
</dbReference>
<name>A0ABV8HI96_9ACTN</name>
<evidence type="ECO:0000256" key="1">
    <source>
        <dbReference type="SAM" id="MobiDB-lite"/>
    </source>
</evidence>
<keyword evidence="5" id="KW-1185">Reference proteome</keyword>
<feature type="transmembrane region" description="Helical" evidence="2">
    <location>
        <begin position="100"/>
        <end position="119"/>
    </location>
</feature>
<feature type="region of interest" description="Disordered" evidence="1">
    <location>
        <begin position="125"/>
        <end position="156"/>
    </location>
</feature>
<evidence type="ECO:0000256" key="2">
    <source>
        <dbReference type="SAM" id="Phobius"/>
    </source>
</evidence>
<evidence type="ECO:0000259" key="3">
    <source>
        <dbReference type="Pfam" id="PF13559"/>
    </source>
</evidence>
<evidence type="ECO:0000313" key="5">
    <source>
        <dbReference type="Proteomes" id="UP001595765"/>
    </source>
</evidence>
<keyword evidence="2" id="KW-0472">Membrane</keyword>
<feature type="transmembrane region" description="Helical" evidence="2">
    <location>
        <begin position="20"/>
        <end position="42"/>
    </location>
</feature>